<comment type="subcellular location">
    <subcellularLocation>
        <location evidence="1">Mitochondrion inner membrane</location>
    </subcellularLocation>
</comment>
<evidence type="ECO:0000256" key="7">
    <source>
        <dbReference type="ARBA" id="ARBA00023128"/>
    </source>
</evidence>
<feature type="region of interest" description="Disordered" evidence="10">
    <location>
        <begin position="1"/>
        <end position="24"/>
    </location>
</feature>
<organism evidence="12 13">
    <name type="scientific">Antrodiella citrinella</name>
    <dbReference type="NCBI Taxonomy" id="2447956"/>
    <lineage>
        <taxon>Eukaryota</taxon>
        <taxon>Fungi</taxon>
        <taxon>Dikarya</taxon>
        <taxon>Basidiomycota</taxon>
        <taxon>Agaricomycotina</taxon>
        <taxon>Agaricomycetes</taxon>
        <taxon>Polyporales</taxon>
        <taxon>Steccherinaceae</taxon>
        <taxon>Antrodiella</taxon>
    </lineage>
</organism>
<keyword evidence="5" id="KW-0809">Transit peptide</keyword>
<dbReference type="PANTHER" id="PTHR31068">
    <property type="entry name" value="MITOCHONDRIAL DISTRIBUTION AND MORPHOLOGY PROTEIN 31"/>
    <property type="match status" value="1"/>
</dbReference>
<keyword evidence="8 11" id="KW-0472">Membrane</keyword>
<reference evidence="12 13" key="1">
    <citation type="submission" date="2019-02" db="EMBL/GenBank/DDBJ databases">
        <title>Genome sequencing of the rare red list fungi Antrodiella citrinella (Flaviporus citrinellus).</title>
        <authorList>
            <person name="Buettner E."/>
            <person name="Kellner H."/>
        </authorList>
    </citation>
    <scope>NUCLEOTIDE SEQUENCE [LARGE SCALE GENOMIC DNA]</scope>
    <source>
        <strain evidence="12 13">DSM 108506</strain>
    </source>
</reference>
<comment type="similarity">
    <text evidence="2">Belongs to the MDM31/MDM32 family.</text>
</comment>
<comment type="caution">
    <text evidence="12">The sequence shown here is derived from an EMBL/GenBank/DDBJ whole genome shotgun (WGS) entry which is preliminary data.</text>
</comment>
<evidence type="ECO:0008006" key="14">
    <source>
        <dbReference type="Google" id="ProtNLM"/>
    </source>
</evidence>
<dbReference type="Proteomes" id="UP000308730">
    <property type="component" value="Unassembled WGS sequence"/>
</dbReference>
<name>A0A4S4N2V6_9APHY</name>
<keyword evidence="7" id="KW-0496">Mitochondrion</keyword>
<dbReference type="PANTHER" id="PTHR31068:SF0">
    <property type="entry name" value="MITOCHONDRIAL DISTRIBUTION AND MORPHOLOGY PROTEIN 31"/>
    <property type="match status" value="1"/>
</dbReference>
<keyword evidence="6 11" id="KW-1133">Transmembrane helix</keyword>
<keyword evidence="4" id="KW-0999">Mitochondrion inner membrane</keyword>
<dbReference type="InterPro" id="IPR012571">
    <property type="entry name" value="Mdm31/Mdm32"/>
</dbReference>
<evidence type="ECO:0000256" key="10">
    <source>
        <dbReference type="SAM" id="MobiDB-lite"/>
    </source>
</evidence>
<evidence type="ECO:0000313" key="13">
    <source>
        <dbReference type="Proteomes" id="UP000308730"/>
    </source>
</evidence>
<evidence type="ECO:0000313" key="12">
    <source>
        <dbReference type="EMBL" id="THH33294.1"/>
    </source>
</evidence>
<feature type="transmembrane region" description="Helical" evidence="11">
    <location>
        <begin position="178"/>
        <end position="205"/>
    </location>
</feature>
<keyword evidence="13" id="KW-1185">Reference proteome</keyword>
<dbReference type="AlphaFoldDB" id="A0A4S4N2V6"/>
<evidence type="ECO:0000256" key="8">
    <source>
        <dbReference type="ARBA" id="ARBA00023136"/>
    </source>
</evidence>
<evidence type="ECO:0000256" key="9">
    <source>
        <dbReference type="ARBA" id="ARBA00025191"/>
    </source>
</evidence>
<sequence length="702" mass="79998">MANVLRNAVSRGGRSFLSSQRTRPVSAACDRYTTIWTFFRAQSTSTPHTPLHAFTSYRFSLTPRTFGDRITIRTFAATPLARHERHSQDNSPPNPTNENKEERPPDPPQPPRTGPVHDPTLLENYPKLFRRLALSLPHLHRPTRDDFLNAATGFWERFRIRFKWLTIRSFRKYNADDISAFITWFFMSQTLWLLVGTTTFFSVVFATVNSLQLQAYVARAISDYLTAETGITIIFESAIVPKWKDSRISIRNVFITRRPKSQPLRPKPNAAHLAAVGYDVSNHPSNHTFEEEDEENHLPDMSDEDTNYTMFDLNVDSIDFTLSLWRWLDGKGLIKDAVVKGVRGVVDRRSVYWDPEHPLDPAAYRHIAQAGDFELESLQLEDVLVTVYQPGNFRPYTASIFRADMRCFRKQWCFYDFLSAENVVGQFDNCLFSLHKPQSIGRTTEQDLKDGQWARMARFRIDGVNVDHLQAMTTEEGPISWITSGKLDAVLDIKFPRDPEDGLPLNAFLGEIADAITTAATSAVADRIPGQRELAKPPLSAPSDHAEVKLIEDEKKRVVVDIDLRFRDLKAAVPIFTQDLSYANNALIRPIVAFMNANRTLVPIHCRVVRDLSDFDGSWTMWETGLMDVIADKVYEAMAFHVTQANINRRIKVVSTWSLHMTTSAILSAMRYFVDPMATHLRDIYEDGFRMESGAILARAGS</sequence>
<evidence type="ECO:0000256" key="3">
    <source>
        <dbReference type="ARBA" id="ARBA00022692"/>
    </source>
</evidence>
<dbReference type="Pfam" id="PF08118">
    <property type="entry name" value="MDM31_MDM32"/>
    <property type="match status" value="1"/>
</dbReference>
<protein>
    <recommendedName>
        <fullName evidence="14">Mitochondrial distribution and morphology protein family 31/32</fullName>
    </recommendedName>
</protein>
<proteinExistence type="inferred from homology"/>
<dbReference type="GO" id="GO:0007005">
    <property type="term" value="P:mitochondrion organization"/>
    <property type="evidence" value="ECO:0007669"/>
    <property type="project" value="InterPro"/>
</dbReference>
<evidence type="ECO:0000256" key="4">
    <source>
        <dbReference type="ARBA" id="ARBA00022792"/>
    </source>
</evidence>
<comment type="function">
    <text evidence="9">Involved in the organization of the mitochondrial membranes and the global structure of the mitochondria. Also required for mitochondrial distribution and mobility as well as for the maintenance of mitochondrial DNA nucleoids structures.</text>
</comment>
<evidence type="ECO:0000256" key="6">
    <source>
        <dbReference type="ARBA" id="ARBA00022989"/>
    </source>
</evidence>
<gene>
    <name evidence="12" type="ORF">EUX98_g885</name>
</gene>
<dbReference type="EMBL" id="SGPM01000008">
    <property type="protein sequence ID" value="THH33294.1"/>
    <property type="molecule type" value="Genomic_DNA"/>
</dbReference>
<keyword evidence="3 11" id="KW-0812">Transmembrane</keyword>
<dbReference type="GO" id="GO:0000001">
    <property type="term" value="P:mitochondrion inheritance"/>
    <property type="evidence" value="ECO:0007669"/>
    <property type="project" value="InterPro"/>
</dbReference>
<dbReference type="OrthoDB" id="17678at2759"/>
<dbReference type="GO" id="GO:0005743">
    <property type="term" value="C:mitochondrial inner membrane"/>
    <property type="evidence" value="ECO:0007669"/>
    <property type="project" value="UniProtKB-SubCell"/>
</dbReference>
<evidence type="ECO:0000256" key="5">
    <source>
        <dbReference type="ARBA" id="ARBA00022946"/>
    </source>
</evidence>
<evidence type="ECO:0000256" key="2">
    <source>
        <dbReference type="ARBA" id="ARBA00005687"/>
    </source>
</evidence>
<accession>A0A4S4N2V6</accession>
<evidence type="ECO:0000256" key="1">
    <source>
        <dbReference type="ARBA" id="ARBA00004273"/>
    </source>
</evidence>
<feature type="region of interest" description="Disordered" evidence="10">
    <location>
        <begin position="78"/>
        <end position="118"/>
    </location>
</feature>
<evidence type="ECO:0000256" key="11">
    <source>
        <dbReference type="SAM" id="Phobius"/>
    </source>
</evidence>